<comment type="caution">
    <text evidence="2">The sequence shown here is derived from an EMBL/GenBank/DDBJ whole genome shotgun (WGS) entry which is preliminary data.</text>
</comment>
<evidence type="ECO:0000313" key="2">
    <source>
        <dbReference type="EMBL" id="TKB46050.1"/>
    </source>
</evidence>
<dbReference type="EMBL" id="SWDB01000010">
    <property type="protein sequence ID" value="TKB46050.1"/>
    <property type="molecule type" value="Genomic_DNA"/>
</dbReference>
<dbReference type="PROSITE" id="PS51257">
    <property type="entry name" value="PROKAR_LIPOPROTEIN"/>
    <property type="match status" value="1"/>
</dbReference>
<dbReference type="SUPFAM" id="SSF53474">
    <property type="entry name" value="alpha/beta-Hydrolases"/>
    <property type="match status" value="1"/>
</dbReference>
<dbReference type="OrthoDB" id="9780932at2"/>
<dbReference type="RefSeq" id="WP_136735058.1">
    <property type="nucleotide sequence ID" value="NZ_SWDB01000010.1"/>
</dbReference>
<name>A0A4U1B6H9_9GAMM</name>
<organism evidence="2 3">
    <name type="scientific">Thalassotalea mangrovi</name>
    <dbReference type="NCBI Taxonomy" id="2572245"/>
    <lineage>
        <taxon>Bacteria</taxon>
        <taxon>Pseudomonadati</taxon>
        <taxon>Pseudomonadota</taxon>
        <taxon>Gammaproteobacteria</taxon>
        <taxon>Alteromonadales</taxon>
        <taxon>Colwelliaceae</taxon>
        <taxon>Thalassotalea</taxon>
    </lineage>
</organism>
<keyword evidence="2" id="KW-0378">Hydrolase</keyword>
<reference evidence="2 3" key="1">
    <citation type="submission" date="2019-04" db="EMBL/GenBank/DDBJ databases">
        <title>Thalassotalea guangxiensis sp. nov., isolated from sediment of the coastal wetland.</title>
        <authorList>
            <person name="Zheng S."/>
            <person name="Zhang D."/>
        </authorList>
    </citation>
    <scope>NUCLEOTIDE SEQUENCE [LARGE SCALE GENOMIC DNA]</scope>
    <source>
        <strain evidence="2 3">ZS-4</strain>
    </source>
</reference>
<proteinExistence type="predicted"/>
<evidence type="ECO:0000313" key="3">
    <source>
        <dbReference type="Proteomes" id="UP000307999"/>
    </source>
</evidence>
<accession>A0A4U1B6H9</accession>
<dbReference type="GO" id="GO:0016787">
    <property type="term" value="F:hydrolase activity"/>
    <property type="evidence" value="ECO:0007669"/>
    <property type="project" value="UniProtKB-KW"/>
</dbReference>
<gene>
    <name evidence="2" type="ORF">E8M12_05325</name>
</gene>
<sequence>MIKKIVISLALLVVIACVGVGTWMSVPFPYQQDVAEKALVSDADMHVLSEPWLQFQPSEGNPTTGLIFYPGGKTPASVFAPLMREIAANGYLTVSVPMPLNTAFLGIDKAQEVINANPEVQRWVIAGHSLGGVGASEYVKQADEKVKGLLLYASYPASDISGLTIEVLSIYGSADQQSTPEKIKSYQDLLPSTAQYREIQGADHWQFGAYQPSLSAGVATISHQAQQSAIMRATLEFLASIEG</sequence>
<dbReference type="AlphaFoldDB" id="A0A4U1B6H9"/>
<protein>
    <submittedName>
        <fullName evidence="2">Alpha/beta hydrolase</fullName>
    </submittedName>
</protein>
<dbReference type="InterPro" id="IPR029059">
    <property type="entry name" value="AB_hydrolase_5"/>
</dbReference>
<feature type="domain" description="Alpha/beta hydrolase fold-5" evidence="1">
    <location>
        <begin position="65"/>
        <end position="227"/>
    </location>
</feature>
<dbReference type="Proteomes" id="UP000307999">
    <property type="component" value="Unassembled WGS sequence"/>
</dbReference>
<dbReference type="InterPro" id="IPR029058">
    <property type="entry name" value="AB_hydrolase_fold"/>
</dbReference>
<keyword evidence="3" id="KW-1185">Reference proteome</keyword>
<evidence type="ECO:0000259" key="1">
    <source>
        <dbReference type="Pfam" id="PF12695"/>
    </source>
</evidence>
<dbReference type="Gene3D" id="3.40.50.1820">
    <property type="entry name" value="alpha/beta hydrolase"/>
    <property type="match status" value="1"/>
</dbReference>
<dbReference type="Pfam" id="PF12695">
    <property type="entry name" value="Abhydrolase_5"/>
    <property type="match status" value="1"/>
</dbReference>